<accession>A0A6J5T8A2</accession>
<protein>
    <submittedName>
        <fullName evidence="1">Uncharacterized protein</fullName>
    </submittedName>
</protein>
<name>A0A6J5T8A2_9CAUD</name>
<dbReference type="EMBL" id="LR797819">
    <property type="protein sequence ID" value="CAB4240994.1"/>
    <property type="molecule type" value="Genomic_DNA"/>
</dbReference>
<gene>
    <name evidence="1" type="ORF">UFOVP56_46</name>
</gene>
<sequence length="90" mass="9973">MAKIILDSSSVDKLGMLLAQIADLTKQADAIKDAIKDSGESIEGVMFKAGYSESDRRVFDKDSFIKTMGQENYDRFLKTTAVFSVKVTSR</sequence>
<evidence type="ECO:0000313" key="1">
    <source>
        <dbReference type="EMBL" id="CAB4240994.1"/>
    </source>
</evidence>
<reference evidence="1" key="1">
    <citation type="submission" date="2020-05" db="EMBL/GenBank/DDBJ databases">
        <authorList>
            <person name="Chiriac C."/>
            <person name="Salcher M."/>
            <person name="Ghai R."/>
            <person name="Kavagutti S V."/>
        </authorList>
    </citation>
    <scope>NUCLEOTIDE SEQUENCE</scope>
</reference>
<proteinExistence type="predicted"/>
<organism evidence="1">
    <name type="scientific">uncultured Caudovirales phage</name>
    <dbReference type="NCBI Taxonomy" id="2100421"/>
    <lineage>
        <taxon>Viruses</taxon>
        <taxon>Duplodnaviria</taxon>
        <taxon>Heunggongvirae</taxon>
        <taxon>Uroviricota</taxon>
        <taxon>Caudoviricetes</taxon>
        <taxon>Peduoviridae</taxon>
        <taxon>Maltschvirus</taxon>
        <taxon>Maltschvirus maltsch</taxon>
    </lineage>
</organism>